<reference evidence="1 2" key="1">
    <citation type="submission" date="2020-08" db="EMBL/GenBank/DDBJ databases">
        <authorList>
            <person name="Koutsovoulos G."/>
            <person name="Danchin GJ E."/>
        </authorList>
    </citation>
    <scope>NUCLEOTIDE SEQUENCE [LARGE SCALE GENOMIC DNA]</scope>
</reference>
<organism evidence="1 2">
    <name type="scientific">Meloidogyne enterolobii</name>
    <name type="common">Root-knot nematode worm</name>
    <name type="synonym">Meloidogyne mayaguensis</name>
    <dbReference type="NCBI Taxonomy" id="390850"/>
    <lineage>
        <taxon>Eukaryota</taxon>
        <taxon>Metazoa</taxon>
        <taxon>Ecdysozoa</taxon>
        <taxon>Nematoda</taxon>
        <taxon>Chromadorea</taxon>
        <taxon>Rhabditida</taxon>
        <taxon>Tylenchina</taxon>
        <taxon>Tylenchomorpha</taxon>
        <taxon>Tylenchoidea</taxon>
        <taxon>Meloidogynidae</taxon>
        <taxon>Meloidogyninae</taxon>
        <taxon>Meloidogyne</taxon>
    </lineage>
</organism>
<comment type="caution">
    <text evidence="1">The sequence shown here is derived from an EMBL/GenBank/DDBJ whole genome shotgun (WGS) entry which is preliminary data.</text>
</comment>
<evidence type="ECO:0000313" key="2">
    <source>
        <dbReference type="Proteomes" id="UP000580250"/>
    </source>
</evidence>
<protein>
    <submittedName>
        <fullName evidence="1">Uncharacterized protein</fullName>
    </submittedName>
</protein>
<dbReference type="AlphaFoldDB" id="A0A6V7VMT4"/>
<evidence type="ECO:0000313" key="1">
    <source>
        <dbReference type="EMBL" id="CAD2176276.1"/>
    </source>
</evidence>
<name>A0A6V7VMT4_MELEN</name>
<gene>
    <name evidence="1" type="ORF">MENT_LOCUS28066</name>
</gene>
<dbReference type="EMBL" id="CAJEWN010000272">
    <property type="protein sequence ID" value="CAD2176276.1"/>
    <property type="molecule type" value="Genomic_DNA"/>
</dbReference>
<accession>A0A6V7VMT4</accession>
<sequence>MASLTETLNSQLMRIIMTINQPYEFVLMPFDKNYNFRFVGGIKNNLKSKSEKKFLIEEQGCATIFSALIK</sequence>
<dbReference type="Proteomes" id="UP000580250">
    <property type="component" value="Unassembled WGS sequence"/>
</dbReference>
<proteinExistence type="predicted"/>